<feature type="domain" description="NodB homology" evidence="6">
    <location>
        <begin position="48"/>
        <end position="229"/>
    </location>
</feature>
<dbReference type="GO" id="GO:0006032">
    <property type="term" value="P:chitin catabolic process"/>
    <property type="evidence" value="ECO:0007669"/>
    <property type="project" value="UniProtKB-KW"/>
</dbReference>
<dbReference type="AlphaFoldDB" id="A0AAV9P1V6"/>
<dbReference type="Proteomes" id="UP001337655">
    <property type="component" value="Unassembled WGS sequence"/>
</dbReference>
<dbReference type="EC" id="3.5.1.41" evidence="4"/>
<keyword evidence="3" id="KW-0170">Cobalt</keyword>
<dbReference type="GO" id="GO:0004099">
    <property type="term" value="F:chitin deacetylase activity"/>
    <property type="evidence" value="ECO:0007669"/>
    <property type="project" value="UniProtKB-EC"/>
</dbReference>
<keyword evidence="8" id="KW-1185">Reference proteome</keyword>
<evidence type="ECO:0000256" key="1">
    <source>
        <dbReference type="ARBA" id="ARBA00001941"/>
    </source>
</evidence>
<comment type="catalytic activity">
    <reaction evidence="5">
        <text>[(1-&gt;4)-N-acetyl-beta-D-glucosaminyl](n) + n H2O = chitosan + n acetate</text>
        <dbReference type="Rhea" id="RHEA:10464"/>
        <dbReference type="Rhea" id="RHEA-COMP:9593"/>
        <dbReference type="Rhea" id="RHEA-COMP:9597"/>
        <dbReference type="ChEBI" id="CHEBI:15377"/>
        <dbReference type="ChEBI" id="CHEBI:17029"/>
        <dbReference type="ChEBI" id="CHEBI:30089"/>
        <dbReference type="ChEBI" id="CHEBI:57704"/>
        <dbReference type="EC" id="3.5.1.41"/>
    </reaction>
    <physiologicalReaction direction="left-to-right" evidence="5">
        <dbReference type="Rhea" id="RHEA:10465"/>
    </physiologicalReaction>
</comment>
<evidence type="ECO:0000256" key="3">
    <source>
        <dbReference type="ARBA" id="ARBA00023285"/>
    </source>
</evidence>
<proteinExistence type="predicted"/>
<protein>
    <recommendedName>
        <fullName evidence="4">chitin deacetylase</fullName>
        <ecNumber evidence="4">3.5.1.41</ecNumber>
    </recommendedName>
</protein>
<gene>
    <name evidence="7" type="ORF">LTR77_009559</name>
</gene>
<comment type="caution">
    <text evidence="7">The sequence shown here is derived from an EMBL/GenBank/DDBJ whole genome shotgun (WGS) entry which is preliminary data.</text>
</comment>
<dbReference type="Gene3D" id="3.20.20.370">
    <property type="entry name" value="Glycoside hydrolase/deacetylase"/>
    <property type="match status" value="1"/>
</dbReference>
<evidence type="ECO:0000259" key="6">
    <source>
        <dbReference type="PROSITE" id="PS51677"/>
    </source>
</evidence>
<dbReference type="InterPro" id="IPR011330">
    <property type="entry name" value="Glyco_hydro/deAcase_b/a-brl"/>
</dbReference>
<dbReference type="RefSeq" id="XP_064655091.1">
    <property type="nucleotide sequence ID" value="XM_064806786.1"/>
</dbReference>
<evidence type="ECO:0000256" key="4">
    <source>
        <dbReference type="ARBA" id="ARBA00024056"/>
    </source>
</evidence>
<accession>A0AAV9P1V6</accession>
<dbReference type="PANTHER" id="PTHR10587:SF137">
    <property type="entry name" value="4-DEOXY-4-FORMAMIDO-L-ARABINOSE-PHOSPHOUNDECAPRENOL DEFORMYLASE ARND-RELATED"/>
    <property type="match status" value="1"/>
</dbReference>
<keyword evidence="2" id="KW-0119">Carbohydrate metabolism</keyword>
<reference evidence="7 8" key="1">
    <citation type="submission" date="2023-08" db="EMBL/GenBank/DDBJ databases">
        <title>Black Yeasts Isolated from many extreme environments.</title>
        <authorList>
            <person name="Coleine C."/>
            <person name="Stajich J.E."/>
            <person name="Selbmann L."/>
        </authorList>
    </citation>
    <scope>NUCLEOTIDE SEQUENCE [LARGE SCALE GENOMIC DNA]</scope>
    <source>
        <strain evidence="7 8">CCFEE 5935</strain>
    </source>
</reference>
<dbReference type="Pfam" id="PF01522">
    <property type="entry name" value="Polysacc_deac_1"/>
    <property type="match status" value="1"/>
</dbReference>
<dbReference type="GO" id="GO:0005975">
    <property type="term" value="P:carbohydrate metabolic process"/>
    <property type="evidence" value="ECO:0007669"/>
    <property type="project" value="InterPro"/>
</dbReference>
<dbReference type="InterPro" id="IPR050248">
    <property type="entry name" value="Polysacc_deacetylase_ArnD"/>
</dbReference>
<evidence type="ECO:0000256" key="5">
    <source>
        <dbReference type="ARBA" id="ARBA00048494"/>
    </source>
</evidence>
<evidence type="ECO:0000256" key="2">
    <source>
        <dbReference type="ARBA" id="ARBA00023024"/>
    </source>
</evidence>
<dbReference type="PROSITE" id="PS51677">
    <property type="entry name" value="NODB"/>
    <property type="match status" value="1"/>
</dbReference>
<dbReference type="GO" id="GO:0009272">
    <property type="term" value="P:fungal-type cell wall biogenesis"/>
    <property type="evidence" value="ECO:0007669"/>
    <property type="project" value="UniProtKB-ARBA"/>
</dbReference>
<dbReference type="CDD" id="cd10958">
    <property type="entry name" value="CE4_NodB_like_2"/>
    <property type="match status" value="1"/>
</dbReference>
<dbReference type="PANTHER" id="PTHR10587">
    <property type="entry name" value="GLYCOSYL TRANSFERASE-RELATED"/>
    <property type="match status" value="1"/>
</dbReference>
<evidence type="ECO:0000313" key="8">
    <source>
        <dbReference type="Proteomes" id="UP001337655"/>
    </source>
</evidence>
<dbReference type="EMBL" id="JAVRRT010000018">
    <property type="protein sequence ID" value="KAK5164895.1"/>
    <property type="molecule type" value="Genomic_DNA"/>
</dbReference>
<evidence type="ECO:0000313" key="7">
    <source>
        <dbReference type="EMBL" id="KAK5164895.1"/>
    </source>
</evidence>
<name>A0AAV9P1V6_9PEZI</name>
<dbReference type="GeneID" id="89930890"/>
<organism evidence="7 8">
    <name type="scientific">Saxophila tyrrhenica</name>
    <dbReference type="NCBI Taxonomy" id="1690608"/>
    <lineage>
        <taxon>Eukaryota</taxon>
        <taxon>Fungi</taxon>
        <taxon>Dikarya</taxon>
        <taxon>Ascomycota</taxon>
        <taxon>Pezizomycotina</taxon>
        <taxon>Dothideomycetes</taxon>
        <taxon>Dothideomycetidae</taxon>
        <taxon>Mycosphaerellales</taxon>
        <taxon>Extremaceae</taxon>
        <taxon>Saxophila</taxon>
    </lineage>
</organism>
<sequence length="242" mass="26945">MAIQAAAIAVVLLVVLPLYIIYKPPVFFINQLQRHSPSVLFHVPTTRKVVALTIDDSPSDYTNSILAILKANNATATFFVIGGQVSGRELILKDILLAGSELGNHGMHDEPSLNVPTPRLREEIDEVDSMINHAYETSGQNRTMHLFRPGSGIFSDRVLDVAKDAGYRTILGSIFPHDPFIPYWRVNAWHILSSLRPGAVIICHDRRSWTVPMLKKVLPEMKKRGYDVVSVSGLLLDPQNET</sequence>
<keyword evidence="2" id="KW-0624">Polysaccharide degradation</keyword>
<comment type="cofactor">
    <cofactor evidence="1">
        <name>Co(2+)</name>
        <dbReference type="ChEBI" id="CHEBI:48828"/>
    </cofactor>
</comment>
<dbReference type="SUPFAM" id="SSF88713">
    <property type="entry name" value="Glycoside hydrolase/deacetylase"/>
    <property type="match status" value="1"/>
</dbReference>
<keyword evidence="2" id="KW-0146">Chitin degradation</keyword>
<dbReference type="InterPro" id="IPR002509">
    <property type="entry name" value="NODB_dom"/>
</dbReference>